<evidence type="ECO:0000256" key="2">
    <source>
        <dbReference type="ARBA" id="ARBA00022898"/>
    </source>
</evidence>
<evidence type="ECO:0000259" key="3">
    <source>
        <dbReference type="Pfam" id="PF00291"/>
    </source>
</evidence>
<evidence type="ECO:0000256" key="1">
    <source>
        <dbReference type="ARBA" id="ARBA00001933"/>
    </source>
</evidence>
<dbReference type="InterPro" id="IPR019871">
    <property type="entry name" value="DiNH2propionate_NH3-lyase_sub"/>
</dbReference>
<comment type="cofactor">
    <cofactor evidence="1">
        <name>pyridoxal 5'-phosphate</name>
        <dbReference type="ChEBI" id="CHEBI:597326"/>
    </cofactor>
</comment>
<dbReference type="Pfam" id="PF00291">
    <property type="entry name" value="PALP"/>
    <property type="match status" value="1"/>
</dbReference>
<keyword evidence="4" id="KW-0456">Lyase</keyword>
<dbReference type="Proteomes" id="UP000671879">
    <property type="component" value="Chromosome"/>
</dbReference>
<name>A0A9Q7ARC3_9BACT</name>
<protein>
    <submittedName>
        <fullName evidence="4">Diaminopropionate ammonia-lyase</fullName>
        <ecNumber evidence="4">4.3.1.15</ecNumber>
    </submittedName>
</protein>
<dbReference type="GO" id="GO:0008838">
    <property type="term" value="F:diaminopropionate ammonia-lyase activity"/>
    <property type="evidence" value="ECO:0007669"/>
    <property type="project" value="UniProtKB-EC"/>
</dbReference>
<dbReference type="NCBIfam" id="TIGR03528">
    <property type="entry name" value="2_3_DAP_am_ly"/>
    <property type="match status" value="1"/>
</dbReference>
<dbReference type="AlphaFoldDB" id="A0A9Q7ARC3"/>
<dbReference type="InterPro" id="IPR036052">
    <property type="entry name" value="TrpB-like_PALP_sf"/>
</dbReference>
<reference evidence="5" key="1">
    <citation type="submission" date="2021-04" db="EMBL/GenBank/DDBJ databases">
        <title>A novel Synergistetes isolate from a pyrite-forming mixed culture.</title>
        <authorList>
            <person name="Bunk B."/>
            <person name="Sproer C."/>
            <person name="Spring S."/>
            <person name="Pester M."/>
        </authorList>
    </citation>
    <scope>NUCLEOTIDE SEQUENCE [LARGE SCALE GENOMIC DNA]</scope>
    <source>
        <strain evidence="5">J.5.4.2-T.3.5.2</strain>
    </source>
</reference>
<feature type="domain" description="Tryptophan synthase beta chain-like PALP" evidence="3">
    <location>
        <begin position="62"/>
        <end position="375"/>
    </location>
</feature>
<sequence length="433" mass="46258">MNIVRFSGPPAGGVATLLEVRTVSEILWVQNARRLQRGPKAGVEAFAPDVIDSVRAFHATIPGYEPTPLVGLPALAASLGLASLHVKDESRRFGLNAFKVLGGSYAIARLLARRLGRDLSTLPYPVLTSESVRAELGPMVFATTTDGNHGRGVAWTARVLGQRAVVYMPKGTAPFRLERIRAEGARAEILDRNYDDCVRFTAAEAEREGWVVVQDTAWEGYRDIPLWIMEGYGTMVAEALDQIEARGDALPTHVFIQAGVGSLAAAVQAVLVARLGEAAPQVIVVEAERAACFYKSALAGNDVPLAVTGDLDTVMAGLACGEANVIAFDILRDYAAAFLSCPDPVSARGMRLLGNPLRGDAPIVSGESGAVTAGLLSFLMADPRQRPLRDFLGLGARSSVLLFSTEGDTDPDRYRSIVWDGEFPTVGLSLEGR</sequence>
<dbReference type="PANTHER" id="PTHR42937">
    <property type="match status" value="1"/>
</dbReference>
<dbReference type="EC" id="4.3.1.15" evidence="4"/>
<keyword evidence="5" id="KW-1185">Reference proteome</keyword>
<dbReference type="SUPFAM" id="SSF53686">
    <property type="entry name" value="Tryptophan synthase beta subunit-like PLP-dependent enzymes"/>
    <property type="match status" value="1"/>
</dbReference>
<dbReference type="KEGG" id="aram:KAR29_01265"/>
<dbReference type="GO" id="GO:0030170">
    <property type="term" value="F:pyridoxal phosphate binding"/>
    <property type="evidence" value="ECO:0007669"/>
    <property type="project" value="InterPro"/>
</dbReference>
<evidence type="ECO:0000313" key="5">
    <source>
        <dbReference type="Proteomes" id="UP000671879"/>
    </source>
</evidence>
<dbReference type="InterPro" id="IPR001926">
    <property type="entry name" value="TrpB-like_PALP"/>
</dbReference>
<dbReference type="NCBIfam" id="NF006058">
    <property type="entry name" value="PRK08206.1"/>
    <property type="match status" value="1"/>
</dbReference>
<dbReference type="NCBIfam" id="TIGR01747">
    <property type="entry name" value="diampropi_NH3ly"/>
    <property type="match status" value="1"/>
</dbReference>
<organism evidence="4 5">
    <name type="scientific">Aminithiophilus ramosus</name>
    <dbReference type="NCBI Taxonomy" id="3029084"/>
    <lineage>
        <taxon>Bacteria</taxon>
        <taxon>Thermotogati</taxon>
        <taxon>Synergistota</taxon>
        <taxon>Synergistia</taxon>
        <taxon>Synergistales</taxon>
        <taxon>Aminithiophilaceae</taxon>
        <taxon>Aminithiophilus</taxon>
    </lineage>
</organism>
<dbReference type="CDD" id="cd00640">
    <property type="entry name" value="Trp-synth-beta_II"/>
    <property type="match status" value="1"/>
</dbReference>
<dbReference type="Gene3D" id="3.40.50.1100">
    <property type="match status" value="3"/>
</dbReference>
<accession>A0A9Q7ARC3</accession>
<evidence type="ECO:0000313" key="4">
    <source>
        <dbReference type="EMBL" id="QTX32601.1"/>
    </source>
</evidence>
<keyword evidence="2" id="KW-0663">Pyridoxal phosphate</keyword>
<dbReference type="EMBL" id="CP072943">
    <property type="protein sequence ID" value="QTX32601.1"/>
    <property type="molecule type" value="Genomic_DNA"/>
</dbReference>
<gene>
    <name evidence="4" type="primary">dpaL</name>
    <name evidence="4" type="ORF">KAR29_01265</name>
</gene>
<dbReference type="InterPro" id="IPR010081">
    <property type="entry name" value="DiNH2opropionate_NH3_lyase"/>
</dbReference>
<proteinExistence type="predicted"/>
<dbReference type="PANTHER" id="PTHR42937:SF1">
    <property type="entry name" value="DIAMINOPROPIONATE AMMONIA-LYASE"/>
    <property type="match status" value="1"/>
</dbReference>